<proteinExistence type="predicted"/>
<sequence length="133" mass="14498">MAFKPLSVISLDTKKISWADPTRLSTVFSAAIARKSLQLGAASLNHVKGTYVSLYKQPAPKPEGCADACVIMPNEPQSIRTELSGTAENLAKLKELWEAHKRNVDALFVTKNAGIGFLDPEAEITSPDEYIRP</sequence>
<keyword evidence="2" id="KW-0167">Capsid protein</keyword>
<dbReference type="GO" id="GO:0019028">
    <property type="term" value="C:viral capsid"/>
    <property type="evidence" value="ECO:0007669"/>
    <property type="project" value="UniProtKB-KW"/>
</dbReference>
<keyword evidence="2" id="KW-0946">Virion</keyword>
<evidence type="ECO:0000313" key="2">
    <source>
        <dbReference type="EMBL" id="UJQ85913.1"/>
    </source>
</evidence>
<name>A0ABY3STH0_9VIRU</name>
<reference evidence="2" key="2">
    <citation type="journal article" date="2022" name="Nat. Microbiol.">
        <title>RNA viromes from terrestrial sites across China expand environmental viral diversity.</title>
        <authorList>
            <person name="Chiapello M."/>
            <person name="Rodriguez-Romero J."/>
            <person name="Ayllon M.A."/>
            <person name="Turina M."/>
        </authorList>
    </citation>
    <scope>NUCLEOTIDE SEQUENCE</scope>
    <source>
        <strain evidence="2">S48-k141_934126</strain>
    </source>
</reference>
<organism evidence="2 3">
    <name type="scientific">Leviviridae sp</name>
    <dbReference type="NCBI Taxonomy" id="2027243"/>
    <lineage>
        <taxon>Viruses</taxon>
        <taxon>Riboviria</taxon>
        <taxon>Orthornavirae</taxon>
        <taxon>Lenarviricota</taxon>
        <taxon>Leviviricetes</taxon>
        <taxon>Norzivirales</taxon>
        <taxon>Fiersviridae</taxon>
    </lineage>
</organism>
<keyword evidence="3" id="KW-1185">Reference proteome</keyword>
<evidence type="ECO:0000313" key="3">
    <source>
        <dbReference type="Proteomes" id="UP001057796"/>
    </source>
</evidence>
<accession>A0ABY3STH0</accession>
<dbReference type="EMBL" id="MZ679824">
    <property type="protein sequence ID" value="UJQ85913.1"/>
    <property type="molecule type" value="Genomic_RNA"/>
</dbReference>
<feature type="domain" description="AP205 coat protein" evidence="1">
    <location>
        <begin position="16"/>
        <end position="128"/>
    </location>
</feature>
<dbReference type="Proteomes" id="UP001057796">
    <property type="component" value="Segment"/>
</dbReference>
<protein>
    <submittedName>
        <fullName evidence="2">Coat protein</fullName>
    </submittedName>
</protein>
<dbReference type="Pfam" id="PF22169">
    <property type="entry name" value="AP205_coat"/>
    <property type="match status" value="1"/>
</dbReference>
<dbReference type="InterPro" id="IPR054038">
    <property type="entry name" value="AP205_coat"/>
</dbReference>
<evidence type="ECO:0000259" key="1">
    <source>
        <dbReference type="Pfam" id="PF22169"/>
    </source>
</evidence>
<reference evidence="2" key="1">
    <citation type="submission" date="2021-05" db="EMBL/GenBank/DDBJ databases">
        <authorList>
            <person name="Chen Y.-M."/>
            <person name="Zhang Y.-Z."/>
        </authorList>
    </citation>
    <scope>NUCLEOTIDE SEQUENCE</scope>
    <source>
        <strain evidence="2">S48-k141_934126</strain>
    </source>
</reference>